<keyword evidence="10" id="KW-1185">Reference proteome</keyword>
<dbReference type="PANTHER" id="PTHR21541:SF3">
    <property type="entry name" value="STRUCTURE-SPECIFIC ENDONUCLEASE SUBUNIT SLX4"/>
    <property type="match status" value="1"/>
</dbReference>
<dbReference type="EMBL" id="OU892279">
    <property type="protein sequence ID" value="CAG9766245.1"/>
    <property type="molecule type" value="Genomic_DNA"/>
</dbReference>
<reference evidence="9" key="1">
    <citation type="submission" date="2022-01" db="EMBL/GenBank/DDBJ databases">
        <authorList>
            <person name="King R."/>
        </authorList>
    </citation>
    <scope>NUCLEOTIDE SEQUENCE</scope>
</reference>
<proteinExistence type="inferred from homology"/>
<dbReference type="GO" id="GO:0006260">
    <property type="term" value="P:DNA replication"/>
    <property type="evidence" value="ECO:0007669"/>
    <property type="project" value="InterPro"/>
</dbReference>
<gene>
    <name evidence="9" type="ORF">CEUTPL_LOCUS6832</name>
</gene>
<protein>
    <recommendedName>
        <fullName evidence="7">Structure-specific endonuclease subunit SLX4</fullName>
    </recommendedName>
</protein>
<evidence type="ECO:0000256" key="1">
    <source>
        <dbReference type="ARBA" id="ARBA00004123"/>
    </source>
</evidence>
<dbReference type="AlphaFoldDB" id="A0A9N9MJV2"/>
<feature type="region of interest" description="Disordered" evidence="8">
    <location>
        <begin position="21"/>
        <end position="103"/>
    </location>
</feature>
<evidence type="ECO:0000313" key="9">
    <source>
        <dbReference type="EMBL" id="CAG9766245.1"/>
    </source>
</evidence>
<dbReference type="OrthoDB" id="5576441at2759"/>
<evidence type="ECO:0000256" key="6">
    <source>
        <dbReference type="ARBA" id="ARBA00023242"/>
    </source>
</evidence>
<name>A0A9N9MJV2_9CUCU</name>
<feature type="compositionally biased region" description="Basic residues" evidence="8">
    <location>
        <begin position="94"/>
        <end position="103"/>
    </location>
</feature>
<evidence type="ECO:0000256" key="5">
    <source>
        <dbReference type="ARBA" id="ARBA00023204"/>
    </source>
</evidence>
<keyword evidence="4" id="KW-0233">DNA recombination</keyword>
<dbReference type="Proteomes" id="UP001152799">
    <property type="component" value="Chromosome 3"/>
</dbReference>
<accession>A0A9N9MJV2</accession>
<evidence type="ECO:0000313" key="10">
    <source>
        <dbReference type="Proteomes" id="UP001152799"/>
    </source>
</evidence>
<keyword evidence="3" id="KW-0227">DNA damage</keyword>
<evidence type="ECO:0000256" key="8">
    <source>
        <dbReference type="SAM" id="MobiDB-lite"/>
    </source>
</evidence>
<dbReference type="InterPro" id="IPR018574">
    <property type="entry name" value="Structure-sp_endonuc_su_Slx4"/>
</dbReference>
<feature type="region of interest" description="Disordered" evidence="8">
    <location>
        <begin position="371"/>
        <end position="391"/>
    </location>
</feature>
<comment type="subcellular location">
    <subcellularLocation>
        <location evidence="1">Nucleus</location>
    </subcellularLocation>
</comment>
<comment type="similarity">
    <text evidence="2">Belongs to the SLX4 family.</text>
</comment>
<dbReference type="CDD" id="cd22999">
    <property type="entry name" value="SAP_SLX4"/>
    <property type="match status" value="1"/>
</dbReference>
<feature type="compositionally biased region" description="Basic and acidic residues" evidence="8">
    <location>
        <begin position="41"/>
        <end position="73"/>
    </location>
</feature>
<sequence length="1052" mass="118633">MNYYRICRLFLNSLHIFSSSKSKTATSKKKQNQSVSKYFQSKKELKNDDSSQKSTPKKSDPKNKFNDSADDFRSPMPIAKNRNLTWKLNQPKQKTNKKSKSKAKNCTLEIIKDNFEGGDENPEHLQMAIALSKSSYEAEYGHNCELQNNVPDIGEILQNVKPTNLERFGFKKSKPTIAVECRNLQKPEVSRKGRGGLKYITPILDIRTPEERESIIESKITFISSQPNIAIKKPSKSLLTSLKLQEVKSENYTIFGLDNLYGKNCFYVEDLLLEKNQNKCGFLLKDWSLIPGRDKSPPKIPSHITENSDKRPLKMDLCIESLLEHRDLVIEVTNEKLSRSPKPFSTNLPPNNIRDGAKNISRSIYGSSITTSKDSGVSSSGQYSSFSTNRSISPDLFSSDDEYDYSASKNKIQATSPQVDNNNIEEDKNNLESLDLRLDDDDTPINRSNSSLRPAGFYSLDEFEDQMDEGGLSCGFKEPNSDEERVSSPKCIAKNTDIEYSTCSYDVGKNMSSPESMTDLSFTKNISIRSGSECYSPKSTVSNSHSEILQDSFHNIDTADTKSIAKNLPNFIDGGLSTFQRSMGDVQFNPSVNNFEELKKSSCSLSLNSISFPKSSSSDNENSIDSVDTSVDTASMGSILESDKSGNLVESDRYLGKLEFKETTLTLEDPETDCAISFHNHDDMVEVAAMPINDKTNTAPDFSPIVETLLPQQNHSFIEILDDSSSDLVYETKPSKSPFFDDYKFDPKKSPTNNSTPLTTTRLSSIRMSTAFNSAELNITDYVTQILNKEHHSFDNPKINEDMPSSQDFVDEELNYSCHCATPVRPAREVIFEEDMPKPEAPLSIIEAISTPNKYIIKTENITPMPNYDKMATPSINKELQKMGIKPLKRAKGSKLLKYIYESTHPLIGSVDLIEASDSESQGKIIKRRKRKQEVGVKNETALTDVYHNPSIEIVGDLLLQNEKPENLIFERKQSAKILSCRVPLQIVWHNFLSCNPTIKENILLYEPLHLESLHELLKEQGFKFHAQDLLTFLDKKCITIRTNQNRGKKHR</sequence>
<dbReference type="PANTHER" id="PTHR21541">
    <property type="entry name" value="BTB POZ DOMAIN CONTAINING 12"/>
    <property type="match status" value="1"/>
</dbReference>
<evidence type="ECO:0000256" key="4">
    <source>
        <dbReference type="ARBA" id="ARBA00023172"/>
    </source>
</evidence>
<feature type="compositionally biased region" description="Low complexity" evidence="8">
    <location>
        <begin position="371"/>
        <end position="388"/>
    </location>
</feature>
<dbReference type="Pfam" id="PF09494">
    <property type="entry name" value="Slx4"/>
    <property type="match status" value="1"/>
</dbReference>
<dbReference type="GO" id="GO:0000712">
    <property type="term" value="P:resolution of meiotic recombination intermediates"/>
    <property type="evidence" value="ECO:0007669"/>
    <property type="project" value="TreeGrafter"/>
</dbReference>
<evidence type="ECO:0000256" key="7">
    <source>
        <dbReference type="ARBA" id="ARBA00029496"/>
    </source>
</evidence>
<keyword evidence="6" id="KW-0539">Nucleus</keyword>
<keyword evidence="5" id="KW-0234">DNA repair</keyword>
<dbReference type="GO" id="GO:0033557">
    <property type="term" value="C:Slx1-Slx4 complex"/>
    <property type="evidence" value="ECO:0007669"/>
    <property type="project" value="InterPro"/>
</dbReference>
<evidence type="ECO:0000256" key="3">
    <source>
        <dbReference type="ARBA" id="ARBA00022763"/>
    </source>
</evidence>
<feature type="compositionally biased region" description="Polar residues" evidence="8">
    <location>
        <begin position="82"/>
        <end position="91"/>
    </location>
</feature>
<organism evidence="9 10">
    <name type="scientific">Ceutorhynchus assimilis</name>
    <name type="common">cabbage seed weevil</name>
    <dbReference type="NCBI Taxonomy" id="467358"/>
    <lineage>
        <taxon>Eukaryota</taxon>
        <taxon>Metazoa</taxon>
        <taxon>Ecdysozoa</taxon>
        <taxon>Arthropoda</taxon>
        <taxon>Hexapoda</taxon>
        <taxon>Insecta</taxon>
        <taxon>Pterygota</taxon>
        <taxon>Neoptera</taxon>
        <taxon>Endopterygota</taxon>
        <taxon>Coleoptera</taxon>
        <taxon>Polyphaga</taxon>
        <taxon>Cucujiformia</taxon>
        <taxon>Curculionidae</taxon>
        <taxon>Ceutorhynchinae</taxon>
        <taxon>Ceutorhynchus</taxon>
    </lineage>
</organism>
<evidence type="ECO:0000256" key="2">
    <source>
        <dbReference type="ARBA" id="ARBA00006661"/>
    </source>
</evidence>
<dbReference type="GO" id="GO:0006281">
    <property type="term" value="P:DNA repair"/>
    <property type="evidence" value="ECO:0007669"/>
    <property type="project" value="UniProtKB-KW"/>
</dbReference>